<evidence type="ECO:0000259" key="6">
    <source>
        <dbReference type="Pfam" id="PF19959"/>
    </source>
</evidence>
<evidence type="ECO:0008006" key="9">
    <source>
        <dbReference type="Google" id="ProtNLM"/>
    </source>
</evidence>
<dbReference type="Gene3D" id="3.40.50.300">
    <property type="entry name" value="P-loop containing nucleotide triphosphate hydrolases"/>
    <property type="match status" value="1"/>
</dbReference>
<evidence type="ECO:0000259" key="5">
    <source>
        <dbReference type="Pfam" id="PF00931"/>
    </source>
</evidence>
<dbReference type="InterPro" id="IPR027417">
    <property type="entry name" value="P-loop_NTPase"/>
</dbReference>
<dbReference type="PANTHER" id="PTHR45641">
    <property type="entry name" value="TETRATRICOPEPTIDE REPEAT PROTEIN (AFU_ORTHOLOGUE AFUA_6G03870)"/>
    <property type="match status" value="1"/>
</dbReference>
<dbReference type="SUPFAM" id="SSF48452">
    <property type="entry name" value="TPR-like"/>
    <property type="match status" value="4"/>
</dbReference>
<sequence length="1126" mass="131715">MPKKSYGETVEKRVKRLFEVLLDHVAHCQCEDNDWGVKLALGEEEKLLQVKTNVAALVRLAEQKGEKLTKDQVRDAISHYLADYLGILRDERHENEKQGCEEWRFSLTLWAKCGDKTTNLTKFSEEWHKRRSEPSKKAVTKPEANAFIPHNLKNSGIAKFVGRETVLNQLHEKLQKAERIAISTLSGMGGIGKTELALQYAWQEYRKTTYQGGVCWVDVKGNDPSFDIISFFEYKLKLDKPQGRTSIEQVQDCWQNWIDGDVLIIFDDVRNADRIFEYLPPYEFKKFKVIITTRCEYLSDKIENIHLEELSENDSLDLLRSYIGDDRIDTEIEESKLLCQDLGYLPLALELIARLLKRRSWTIQDTINRLRDKGLKDNGLLGERHTEMTAKGGVKAAFDLSWYELKDEPKTQKLALYLSLFAIAPIKQTWINELFPNEDEYDIEKWLIDNLVGLNLVKSRGSNEYELHRLIHLYLGEKLDQCEFLTTAKQQYCKLFCLKSKKFTQQILSLQKIEELKPLIPHIKQVTQHHYNYIADNYNDNIPHDWNLPIKAVNAFYVSQGFSSQAIQNFEEYIKITENKFGNSDIHLMVLYNDLALILKENGQYDRAMEFLKKALLVAKKYLGENNDQTLTITNAIGDTYREMKDYDKAEETLTYVYYNILGDVINDVIKRKSNNTLPNEEVVKKFFVFILVNNNLALVYQGQKRYNEAENCYKLALQSLEKYRETIYFAQVSNNLGGLYLEMGKQEEAENYFKQARQINKETFDPKYTTNRLNLGHFALLYINQNRLDEAEELLLELLEIQFNLLDDLEPDSLKYLHEIASEYFNKGFYDQAEELSLKINQLYKKFQLTNSIEYCESLNFLAASYTRVNKLEDSIKLSIEAIAIGEKLFYESKIDRNSYTSSSLTIIESYTNLGIALWNVAQKFNQPPQLNQRINFLLEAEIYTRQSLELCQLIFERTNDKTVQYRESHIHNNFGLILEDLEKYSEAEKSYKIALSLRRKELGNEHYLVGQSLLNLAACYDWQKKNDEQTEQMLLECERIWEKLLEPSHPEIVHCYACLAKFYDRKRQFKKAIGYFHKTIENCRIRQDGSIDFYQRKLEECIKRSQNLKPKKSSQSSNKPKGFG</sequence>
<dbReference type="SUPFAM" id="SSF52540">
    <property type="entry name" value="P-loop containing nucleoside triphosphate hydrolases"/>
    <property type="match status" value="1"/>
</dbReference>
<dbReference type="Gene3D" id="1.25.40.10">
    <property type="entry name" value="Tetratricopeptide repeat domain"/>
    <property type="match status" value="4"/>
</dbReference>
<dbReference type="SMART" id="SM00028">
    <property type="entry name" value="TPR"/>
    <property type="match status" value="6"/>
</dbReference>
<dbReference type="Pfam" id="PF13424">
    <property type="entry name" value="TPR_12"/>
    <property type="match status" value="3"/>
</dbReference>
<dbReference type="Pfam" id="PF19959">
    <property type="entry name" value="EAD4"/>
    <property type="match status" value="1"/>
</dbReference>
<feature type="region of interest" description="Disordered" evidence="4">
    <location>
        <begin position="1107"/>
        <end position="1126"/>
    </location>
</feature>
<dbReference type="InterPro" id="IPR011990">
    <property type="entry name" value="TPR-like_helical_dom_sf"/>
</dbReference>
<dbReference type="EMBL" id="CAIH01000151">
    <property type="protein sequence ID" value="CCH92553.1"/>
    <property type="molecule type" value="Genomic_DNA"/>
</dbReference>
<dbReference type="AlphaFoldDB" id="A0A822LCH0"/>
<comment type="caution">
    <text evidence="7">The sequence shown here is derived from an EMBL/GenBank/DDBJ whole genome shotgun (WGS) entry which is preliminary data.</text>
</comment>
<dbReference type="RefSeq" id="WP_002753988.1">
    <property type="nucleotide sequence ID" value="NZ_HE972566.1"/>
</dbReference>
<evidence type="ECO:0000256" key="4">
    <source>
        <dbReference type="SAM" id="MobiDB-lite"/>
    </source>
</evidence>
<dbReference type="InterPro" id="IPR019734">
    <property type="entry name" value="TPR_rpt"/>
</dbReference>
<dbReference type="Proteomes" id="UP000005806">
    <property type="component" value="Unassembled WGS sequence"/>
</dbReference>
<evidence type="ECO:0000313" key="8">
    <source>
        <dbReference type="Proteomes" id="UP000005806"/>
    </source>
</evidence>
<feature type="domain" description="NB-ARC" evidence="5">
    <location>
        <begin position="164"/>
        <end position="325"/>
    </location>
</feature>
<dbReference type="PANTHER" id="PTHR45641:SF19">
    <property type="entry name" value="NEPHROCYSTIN-3"/>
    <property type="match status" value="1"/>
</dbReference>
<name>A0A822LCH0_MICAE</name>
<evidence type="ECO:0000256" key="3">
    <source>
        <dbReference type="PROSITE-ProRule" id="PRU00339"/>
    </source>
</evidence>
<keyword evidence="2 3" id="KW-0802">TPR repeat</keyword>
<organism evidence="7 8">
    <name type="scientific">Microcystis aeruginosa PCC 9432</name>
    <dbReference type="NCBI Taxonomy" id="1160280"/>
    <lineage>
        <taxon>Bacteria</taxon>
        <taxon>Bacillati</taxon>
        <taxon>Cyanobacteriota</taxon>
        <taxon>Cyanophyceae</taxon>
        <taxon>Oscillatoriophycideae</taxon>
        <taxon>Chroococcales</taxon>
        <taxon>Microcystaceae</taxon>
        <taxon>Microcystis</taxon>
    </lineage>
</organism>
<keyword evidence="1" id="KW-0677">Repeat</keyword>
<feature type="repeat" description="TPR" evidence="3">
    <location>
        <begin position="589"/>
        <end position="622"/>
    </location>
</feature>
<protein>
    <recommendedName>
        <fullName evidence="9">NB-ARC domain-containing protein</fullName>
    </recommendedName>
</protein>
<dbReference type="PROSITE" id="PS50005">
    <property type="entry name" value="TPR"/>
    <property type="match status" value="2"/>
</dbReference>
<feature type="repeat" description="TPR" evidence="3">
    <location>
        <begin position="731"/>
        <end position="764"/>
    </location>
</feature>
<proteinExistence type="predicted"/>
<dbReference type="Pfam" id="PF00931">
    <property type="entry name" value="NB-ARC"/>
    <property type="match status" value="1"/>
</dbReference>
<dbReference type="InterPro" id="IPR045434">
    <property type="entry name" value="EAD4"/>
</dbReference>
<dbReference type="GO" id="GO:0043531">
    <property type="term" value="F:ADP binding"/>
    <property type="evidence" value="ECO:0007669"/>
    <property type="project" value="InterPro"/>
</dbReference>
<evidence type="ECO:0000313" key="7">
    <source>
        <dbReference type="EMBL" id="CCH92553.1"/>
    </source>
</evidence>
<accession>A0A822LCH0</accession>
<evidence type="ECO:0000256" key="1">
    <source>
        <dbReference type="ARBA" id="ARBA00022737"/>
    </source>
</evidence>
<feature type="domain" description="Effector-associated" evidence="6">
    <location>
        <begin position="7"/>
        <end position="129"/>
    </location>
</feature>
<dbReference type="InterPro" id="IPR002182">
    <property type="entry name" value="NB-ARC"/>
</dbReference>
<evidence type="ECO:0000256" key="2">
    <source>
        <dbReference type="ARBA" id="ARBA00022803"/>
    </source>
</evidence>
<dbReference type="PRINTS" id="PR00364">
    <property type="entry name" value="DISEASERSIST"/>
</dbReference>
<reference evidence="7 8" key="1">
    <citation type="submission" date="2012-04" db="EMBL/GenBank/DDBJ databases">
        <authorList>
            <person name="Genoscope - CEA"/>
        </authorList>
    </citation>
    <scope>NUCLEOTIDE SEQUENCE [LARGE SCALE GENOMIC DNA]</scope>
    <source>
        <strain evidence="7 8">9432</strain>
    </source>
</reference>
<gene>
    <name evidence="7" type="ORF">MICCA_2340005</name>
</gene>